<dbReference type="AlphaFoldDB" id="A0A3S4YWE9"/>
<evidence type="ECO:0000259" key="1">
    <source>
        <dbReference type="Pfam" id="PF26563"/>
    </source>
</evidence>
<dbReference type="InterPro" id="IPR059050">
    <property type="entry name" value="Rv3660c_N"/>
</dbReference>
<reference evidence="2 3" key="1">
    <citation type="submission" date="2018-12" db="EMBL/GenBank/DDBJ databases">
        <authorList>
            <consortium name="Pathogen Informatics"/>
        </authorList>
    </citation>
    <scope>NUCLEOTIDE SEQUENCE [LARGE SCALE GENOMIC DNA]</scope>
    <source>
        <strain evidence="2 3">NCTC12967</strain>
    </source>
</reference>
<organism evidence="2 3">
    <name type="scientific">Arachnia propionica</name>
    <dbReference type="NCBI Taxonomy" id="1750"/>
    <lineage>
        <taxon>Bacteria</taxon>
        <taxon>Bacillati</taxon>
        <taxon>Actinomycetota</taxon>
        <taxon>Actinomycetes</taxon>
        <taxon>Propionibacteriales</taxon>
        <taxon>Propionibacteriaceae</taxon>
        <taxon>Arachnia</taxon>
    </lineage>
</organism>
<dbReference type="NCBIfam" id="TIGR03815">
    <property type="entry name" value="CpaE_hom_Actino"/>
    <property type="match status" value="1"/>
</dbReference>
<name>A0A3S4YWE9_9ACTN</name>
<dbReference type="Proteomes" id="UP000273044">
    <property type="component" value="Chromosome"/>
</dbReference>
<evidence type="ECO:0000313" key="3">
    <source>
        <dbReference type="Proteomes" id="UP000273044"/>
    </source>
</evidence>
<feature type="domain" description="Rv3660c-like CheY-like N-terminal" evidence="1">
    <location>
        <begin position="41"/>
        <end position="138"/>
    </location>
</feature>
<dbReference type="SUPFAM" id="SSF52540">
    <property type="entry name" value="P-loop containing nucleoside triphosphate hydrolases"/>
    <property type="match status" value="1"/>
</dbReference>
<dbReference type="Pfam" id="PF26563">
    <property type="entry name" value="Rv3660c_N"/>
    <property type="match status" value="1"/>
</dbReference>
<accession>A0A3S4YWE9</accession>
<dbReference type="InterPro" id="IPR022521">
    <property type="entry name" value="Rv3660c"/>
</dbReference>
<protein>
    <submittedName>
        <fullName evidence="2">Flp pilus assembly protein, ATPase CpaE</fullName>
    </submittedName>
</protein>
<gene>
    <name evidence="2" type="ORF">NCTC12967_00373</name>
</gene>
<dbReference type="Gene3D" id="3.40.50.300">
    <property type="entry name" value="P-loop containing nucleotide triphosphate hydrolases"/>
    <property type="match status" value="1"/>
</dbReference>
<proteinExistence type="predicted"/>
<dbReference type="EMBL" id="LR134406">
    <property type="protein sequence ID" value="VEH69109.1"/>
    <property type="molecule type" value="Genomic_DNA"/>
</dbReference>
<evidence type="ECO:0000313" key="2">
    <source>
        <dbReference type="EMBL" id="VEH69109.1"/>
    </source>
</evidence>
<keyword evidence="3" id="KW-1185">Reference proteome</keyword>
<dbReference type="InterPro" id="IPR027417">
    <property type="entry name" value="P-loop_NTPase"/>
</dbReference>
<sequence length="368" mass="38507">MFFSYSKQVIHIFGQKWRFGSAGSQSENVNTSEITGPLLATREAALADSVLATTLALGIDLDVVPDREELRRRWRTASLRLVGTDMASRAATLGAVPGVWVVGFDSEELLQASAELGAPALLLPGESQRLAEVLSSELPGQDAAQILALIGASGGLGVSCLTVALSTRAADTGLRSAAVELAGCGGGLDLLFGAETQVGMTWEELRHAVGEIGDLTPHLVSAERVSVLALGRPHGDSPDEAALSAVLRSLERSHDMVVVDLGDGARLAELGRRAVPLLMVGADVRSVAAARMRARRIDLTGALLVVRVGKGRGLPPEAVSDALGLPLAGVVRDDPRVPRLAAQGASVGSRPAARLRRDSTRLLKEVRL</sequence>